<sequence length="138" mass="15229">MRGPAFAVQQEFLEALLDLAEAERKPVVFHCVRAAEELMAAMKRHPGIRGLYHGFRGKPELLEKLRHAGFYLSLGPAFLNNAALCDYLKTAGLERIGFETDDSPEPLGLLLGRAAARLGMSPEALEEQTDRTFDAFLG</sequence>
<protein>
    <recommendedName>
        <fullName evidence="2">Metal-dependent hydrolase YcfH</fullName>
    </recommendedName>
</protein>
<evidence type="ECO:0008006" key="2">
    <source>
        <dbReference type="Google" id="ProtNLM"/>
    </source>
</evidence>
<dbReference type="SUPFAM" id="SSF51556">
    <property type="entry name" value="Metallo-dependent hydrolases"/>
    <property type="match status" value="1"/>
</dbReference>
<reference evidence="1" key="1">
    <citation type="submission" date="2019-08" db="EMBL/GenBank/DDBJ databases">
        <authorList>
            <person name="Kucharzyk K."/>
            <person name="Murdoch R.W."/>
            <person name="Higgins S."/>
            <person name="Loffler F."/>
        </authorList>
    </citation>
    <scope>NUCLEOTIDE SEQUENCE</scope>
</reference>
<gene>
    <name evidence="1" type="ORF">SDC9_162372</name>
</gene>
<dbReference type="PANTHER" id="PTHR46124">
    <property type="entry name" value="D-AMINOACYL-TRNA DEACYLASE"/>
    <property type="match status" value="1"/>
</dbReference>
<proteinExistence type="predicted"/>
<dbReference type="EMBL" id="VSSQ01061751">
    <property type="protein sequence ID" value="MPN15043.1"/>
    <property type="molecule type" value="Genomic_DNA"/>
</dbReference>
<dbReference type="Pfam" id="PF01026">
    <property type="entry name" value="TatD_DNase"/>
    <property type="match status" value="1"/>
</dbReference>
<dbReference type="Gene3D" id="3.20.20.140">
    <property type="entry name" value="Metal-dependent hydrolases"/>
    <property type="match status" value="1"/>
</dbReference>
<organism evidence="1">
    <name type="scientific">bioreactor metagenome</name>
    <dbReference type="NCBI Taxonomy" id="1076179"/>
    <lineage>
        <taxon>unclassified sequences</taxon>
        <taxon>metagenomes</taxon>
        <taxon>ecological metagenomes</taxon>
    </lineage>
</organism>
<comment type="caution">
    <text evidence="1">The sequence shown here is derived from an EMBL/GenBank/DDBJ whole genome shotgun (WGS) entry which is preliminary data.</text>
</comment>
<accession>A0A645FSI5</accession>
<dbReference type="AlphaFoldDB" id="A0A645FSI5"/>
<dbReference type="InterPro" id="IPR032466">
    <property type="entry name" value="Metal_Hydrolase"/>
</dbReference>
<dbReference type="InterPro" id="IPR001130">
    <property type="entry name" value="TatD-like"/>
</dbReference>
<dbReference type="PANTHER" id="PTHR46124:SF2">
    <property type="entry name" value="D-AMINOACYL-TRNA DEACYLASE"/>
    <property type="match status" value="1"/>
</dbReference>
<name>A0A645FSI5_9ZZZZ</name>
<dbReference type="GO" id="GO:0016788">
    <property type="term" value="F:hydrolase activity, acting on ester bonds"/>
    <property type="evidence" value="ECO:0007669"/>
    <property type="project" value="InterPro"/>
</dbReference>
<evidence type="ECO:0000313" key="1">
    <source>
        <dbReference type="EMBL" id="MPN15043.1"/>
    </source>
</evidence>